<evidence type="ECO:0000313" key="2">
    <source>
        <dbReference type="EMBL" id="SHO56679.1"/>
    </source>
</evidence>
<keyword evidence="1" id="KW-0812">Transmembrane</keyword>
<dbReference type="AlphaFoldDB" id="A0A1M7YVJ3"/>
<dbReference type="EMBL" id="FRFG01000027">
    <property type="protein sequence ID" value="SHO56679.1"/>
    <property type="molecule type" value="Genomic_DNA"/>
</dbReference>
<feature type="transmembrane region" description="Helical" evidence="1">
    <location>
        <begin position="169"/>
        <end position="187"/>
    </location>
</feature>
<evidence type="ECO:0008006" key="4">
    <source>
        <dbReference type="Google" id="ProtNLM"/>
    </source>
</evidence>
<evidence type="ECO:0000313" key="3">
    <source>
        <dbReference type="Proteomes" id="UP000184600"/>
    </source>
</evidence>
<keyword evidence="1" id="KW-1133">Transmembrane helix</keyword>
<dbReference type="OrthoDB" id="2242787at2"/>
<proteinExistence type="predicted"/>
<reference evidence="3" key="1">
    <citation type="submission" date="2016-12" db="EMBL/GenBank/DDBJ databases">
        <authorList>
            <person name="Rodrigo-Torres L."/>
            <person name="Arahal R.D."/>
            <person name="Lucena T."/>
        </authorList>
    </citation>
    <scope>NUCLEOTIDE SEQUENCE [LARGE SCALE GENOMIC DNA]</scope>
</reference>
<name>A0A1M7YVJ3_9VIBR</name>
<gene>
    <name evidence="2" type="ORF">VQ7734_02448</name>
</gene>
<feature type="transmembrane region" description="Helical" evidence="1">
    <location>
        <begin position="6"/>
        <end position="25"/>
    </location>
</feature>
<feature type="transmembrane region" description="Helical" evidence="1">
    <location>
        <begin position="37"/>
        <end position="56"/>
    </location>
</feature>
<sequence length="198" mass="22273">MPELTILIGKIAGIIALLGFVPYTLSILKGETQPNRVTWWIWTIIGFLLCVSYYSSSSDGPIWVPVSYVAGPLVTALLSIKYGYGKLESFDKYCLGIAVFSVLIWFLTGSAFYTLLINIFIDLLGAIPTIRKTYHIPESESKTSWLMFLVANLMNIVAITNWTLMDTVYPIYLSAISVIMVLLIFRAKKERLSQQKAR</sequence>
<feature type="transmembrane region" description="Helical" evidence="1">
    <location>
        <begin position="143"/>
        <end position="163"/>
    </location>
</feature>
<keyword evidence="3" id="KW-1185">Reference proteome</keyword>
<evidence type="ECO:0000256" key="1">
    <source>
        <dbReference type="SAM" id="Phobius"/>
    </source>
</evidence>
<keyword evidence="1" id="KW-0472">Membrane</keyword>
<feature type="transmembrane region" description="Helical" evidence="1">
    <location>
        <begin position="62"/>
        <end position="83"/>
    </location>
</feature>
<accession>A0A1M7YVJ3</accession>
<protein>
    <recommendedName>
        <fullName evidence="4">PQ loop repeat protein</fullName>
    </recommendedName>
</protein>
<dbReference type="RefSeq" id="WP_073582901.1">
    <property type="nucleotide sequence ID" value="NZ_AP024898.1"/>
</dbReference>
<organism evidence="2 3">
    <name type="scientific">Vibrio quintilis</name>
    <dbReference type="NCBI Taxonomy" id="1117707"/>
    <lineage>
        <taxon>Bacteria</taxon>
        <taxon>Pseudomonadati</taxon>
        <taxon>Pseudomonadota</taxon>
        <taxon>Gammaproteobacteria</taxon>
        <taxon>Vibrionales</taxon>
        <taxon>Vibrionaceae</taxon>
        <taxon>Vibrio</taxon>
    </lineage>
</organism>
<dbReference type="Proteomes" id="UP000184600">
    <property type="component" value="Unassembled WGS sequence"/>
</dbReference>